<gene>
    <name evidence="3" type="ORF">DPMN_130689</name>
</gene>
<feature type="signal peptide" evidence="2">
    <location>
        <begin position="1"/>
        <end position="37"/>
    </location>
</feature>
<name>A0A9D4HBG4_DREPO</name>
<dbReference type="AlphaFoldDB" id="A0A9D4HBG4"/>
<feature type="transmembrane region" description="Helical" evidence="1">
    <location>
        <begin position="64"/>
        <end position="82"/>
    </location>
</feature>
<dbReference type="Proteomes" id="UP000828390">
    <property type="component" value="Unassembled WGS sequence"/>
</dbReference>
<feature type="chain" id="PRO_5038614675" evidence="2">
    <location>
        <begin position="38"/>
        <end position="83"/>
    </location>
</feature>
<evidence type="ECO:0000313" key="3">
    <source>
        <dbReference type="EMBL" id="KAH3828707.1"/>
    </source>
</evidence>
<organism evidence="3 4">
    <name type="scientific">Dreissena polymorpha</name>
    <name type="common">Zebra mussel</name>
    <name type="synonym">Mytilus polymorpha</name>
    <dbReference type="NCBI Taxonomy" id="45954"/>
    <lineage>
        <taxon>Eukaryota</taxon>
        <taxon>Metazoa</taxon>
        <taxon>Spiralia</taxon>
        <taxon>Lophotrochozoa</taxon>
        <taxon>Mollusca</taxon>
        <taxon>Bivalvia</taxon>
        <taxon>Autobranchia</taxon>
        <taxon>Heteroconchia</taxon>
        <taxon>Euheterodonta</taxon>
        <taxon>Imparidentia</taxon>
        <taxon>Neoheterodontei</taxon>
        <taxon>Myida</taxon>
        <taxon>Dreissenoidea</taxon>
        <taxon>Dreissenidae</taxon>
        <taxon>Dreissena</taxon>
    </lineage>
</organism>
<keyword evidence="1" id="KW-1133">Transmembrane helix</keyword>
<keyword evidence="1" id="KW-0812">Transmembrane</keyword>
<keyword evidence="1" id="KW-0472">Membrane</keyword>
<evidence type="ECO:0000313" key="4">
    <source>
        <dbReference type="Proteomes" id="UP000828390"/>
    </source>
</evidence>
<reference evidence="3" key="2">
    <citation type="submission" date="2020-11" db="EMBL/GenBank/DDBJ databases">
        <authorList>
            <person name="McCartney M.A."/>
            <person name="Auch B."/>
            <person name="Kono T."/>
            <person name="Mallez S."/>
            <person name="Becker A."/>
            <person name="Gohl D.M."/>
            <person name="Silverstein K.A.T."/>
            <person name="Koren S."/>
            <person name="Bechman K.B."/>
            <person name="Herman A."/>
            <person name="Abrahante J.E."/>
            <person name="Garbe J."/>
        </authorList>
    </citation>
    <scope>NUCLEOTIDE SEQUENCE</scope>
    <source>
        <strain evidence="3">Duluth1</strain>
        <tissue evidence="3">Whole animal</tissue>
    </source>
</reference>
<protein>
    <submittedName>
        <fullName evidence="3">Uncharacterized protein</fullName>
    </submittedName>
</protein>
<sequence length="83" mass="8773">MKHVNHWGGRKVKEHCKMKFTAMLVVLMLASLQYASCEATTTGATMTNQTGASTAKSGATCVDVSIFAAVFLATIYAITATLA</sequence>
<accession>A0A9D4HBG4</accession>
<proteinExistence type="predicted"/>
<reference evidence="3" key="1">
    <citation type="journal article" date="2019" name="bioRxiv">
        <title>The Genome of the Zebra Mussel, Dreissena polymorpha: A Resource for Invasive Species Research.</title>
        <authorList>
            <person name="McCartney M.A."/>
            <person name="Auch B."/>
            <person name="Kono T."/>
            <person name="Mallez S."/>
            <person name="Zhang Y."/>
            <person name="Obille A."/>
            <person name="Becker A."/>
            <person name="Abrahante J.E."/>
            <person name="Garbe J."/>
            <person name="Badalamenti J.P."/>
            <person name="Herman A."/>
            <person name="Mangelson H."/>
            <person name="Liachko I."/>
            <person name="Sullivan S."/>
            <person name="Sone E.D."/>
            <person name="Koren S."/>
            <person name="Silverstein K.A.T."/>
            <person name="Beckman K.B."/>
            <person name="Gohl D.M."/>
        </authorList>
    </citation>
    <scope>NUCLEOTIDE SEQUENCE</scope>
    <source>
        <strain evidence="3">Duluth1</strain>
        <tissue evidence="3">Whole animal</tissue>
    </source>
</reference>
<comment type="caution">
    <text evidence="3">The sequence shown here is derived from an EMBL/GenBank/DDBJ whole genome shotgun (WGS) entry which is preliminary data.</text>
</comment>
<dbReference type="EMBL" id="JAIWYP010000005">
    <property type="protein sequence ID" value="KAH3828707.1"/>
    <property type="molecule type" value="Genomic_DNA"/>
</dbReference>
<keyword evidence="2" id="KW-0732">Signal</keyword>
<evidence type="ECO:0000256" key="2">
    <source>
        <dbReference type="SAM" id="SignalP"/>
    </source>
</evidence>
<evidence type="ECO:0000256" key="1">
    <source>
        <dbReference type="SAM" id="Phobius"/>
    </source>
</evidence>
<keyword evidence="4" id="KW-1185">Reference proteome</keyword>